<evidence type="ECO:0000313" key="5">
    <source>
        <dbReference type="EMBL" id="EDM81486.1"/>
    </source>
</evidence>
<dbReference type="InterPro" id="IPR000671">
    <property type="entry name" value="Peptidase_A31"/>
</dbReference>
<keyword evidence="3" id="KW-0064">Aspartyl protease</keyword>
<dbReference type="OrthoDB" id="9808862at2"/>
<evidence type="ECO:0000313" key="6">
    <source>
        <dbReference type="Proteomes" id="UP000005801"/>
    </source>
</evidence>
<dbReference type="SUPFAM" id="SSF53163">
    <property type="entry name" value="HybD-like"/>
    <property type="match status" value="1"/>
</dbReference>
<accession>A6FYA7</accession>
<sequence>MAVRVIALGSPHGGDDALALELGASLGERYGERVELRLAGRPGPGLLDLLETAAPVLLLDVVRSAASPGTVHRVPLAELESRSLAEEQVSSHGFGPGEALELGRVLGRVLPRGTFVGLEGERFELGAEPSPAMRAACVRFAAAASDALEQLEQERASCTNRV</sequence>
<evidence type="ECO:0008006" key="7">
    <source>
        <dbReference type="Google" id="ProtNLM"/>
    </source>
</evidence>
<keyword evidence="6" id="KW-1185">Reference proteome</keyword>
<evidence type="ECO:0000256" key="3">
    <source>
        <dbReference type="ARBA" id="ARBA00022750"/>
    </source>
</evidence>
<dbReference type="eggNOG" id="COG0680">
    <property type="taxonomic scope" value="Bacteria"/>
</dbReference>
<dbReference type="RefSeq" id="WP_006969456.1">
    <property type="nucleotide sequence ID" value="NZ_ABCS01000003.1"/>
</dbReference>
<keyword evidence="2" id="KW-0645">Protease</keyword>
<protein>
    <recommendedName>
        <fullName evidence="7">Hydrogenase maturation protease</fullName>
    </recommendedName>
</protein>
<keyword evidence="4" id="KW-0378">Hydrolase</keyword>
<dbReference type="GO" id="GO:0016485">
    <property type="term" value="P:protein processing"/>
    <property type="evidence" value="ECO:0007669"/>
    <property type="project" value="TreeGrafter"/>
</dbReference>
<comment type="similarity">
    <text evidence="1">Belongs to the peptidase A31 family.</text>
</comment>
<dbReference type="EMBL" id="ABCS01000003">
    <property type="protein sequence ID" value="EDM81486.1"/>
    <property type="molecule type" value="Genomic_DNA"/>
</dbReference>
<dbReference type="Proteomes" id="UP000005801">
    <property type="component" value="Unassembled WGS sequence"/>
</dbReference>
<dbReference type="AlphaFoldDB" id="A6FYA7"/>
<comment type="caution">
    <text evidence="5">The sequence shown here is derived from an EMBL/GenBank/DDBJ whole genome shotgun (WGS) entry which is preliminary data.</text>
</comment>
<organism evidence="5 6">
    <name type="scientific">Plesiocystis pacifica SIR-1</name>
    <dbReference type="NCBI Taxonomy" id="391625"/>
    <lineage>
        <taxon>Bacteria</taxon>
        <taxon>Pseudomonadati</taxon>
        <taxon>Myxococcota</taxon>
        <taxon>Polyangia</taxon>
        <taxon>Nannocystales</taxon>
        <taxon>Nannocystaceae</taxon>
        <taxon>Plesiocystis</taxon>
    </lineage>
</organism>
<gene>
    <name evidence="5" type="ORF">PPSIR1_39885</name>
</gene>
<dbReference type="STRING" id="391625.PPSIR1_39885"/>
<dbReference type="PANTHER" id="PTHR30302:SF1">
    <property type="entry name" value="HYDROGENASE 2 MATURATION PROTEASE"/>
    <property type="match status" value="1"/>
</dbReference>
<proteinExistence type="inferred from homology"/>
<evidence type="ECO:0000256" key="4">
    <source>
        <dbReference type="ARBA" id="ARBA00022801"/>
    </source>
</evidence>
<evidence type="ECO:0000256" key="1">
    <source>
        <dbReference type="ARBA" id="ARBA00006814"/>
    </source>
</evidence>
<dbReference type="PANTHER" id="PTHR30302">
    <property type="entry name" value="HYDROGENASE 1 MATURATION PROTEASE"/>
    <property type="match status" value="1"/>
</dbReference>
<name>A6FYA7_9BACT</name>
<dbReference type="GO" id="GO:0004190">
    <property type="term" value="F:aspartic-type endopeptidase activity"/>
    <property type="evidence" value="ECO:0007669"/>
    <property type="project" value="UniProtKB-KW"/>
</dbReference>
<reference evidence="5 6" key="1">
    <citation type="submission" date="2007-06" db="EMBL/GenBank/DDBJ databases">
        <authorList>
            <person name="Shimkets L."/>
            <person name="Ferriera S."/>
            <person name="Johnson J."/>
            <person name="Kravitz S."/>
            <person name="Beeson K."/>
            <person name="Sutton G."/>
            <person name="Rogers Y.-H."/>
            <person name="Friedman R."/>
            <person name="Frazier M."/>
            <person name="Venter J.C."/>
        </authorList>
    </citation>
    <scope>NUCLEOTIDE SEQUENCE [LARGE SCALE GENOMIC DNA]</scope>
    <source>
        <strain evidence="5 6">SIR-1</strain>
    </source>
</reference>
<dbReference type="Gene3D" id="3.40.50.1450">
    <property type="entry name" value="HybD-like"/>
    <property type="match status" value="1"/>
</dbReference>
<dbReference type="NCBIfam" id="TIGR00072">
    <property type="entry name" value="hydrog_prot"/>
    <property type="match status" value="1"/>
</dbReference>
<dbReference type="GO" id="GO:0008047">
    <property type="term" value="F:enzyme activator activity"/>
    <property type="evidence" value="ECO:0007669"/>
    <property type="project" value="InterPro"/>
</dbReference>
<evidence type="ECO:0000256" key="2">
    <source>
        <dbReference type="ARBA" id="ARBA00022670"/>
    </source>
</evidence>
<dbReference type="InterPro" id="IPR023430">
    <property type="entry name" value="Pept_HybD-like_dom_sf"/>
</dbReference>